<dbReference type="InterPro" id="IPR015046">
    <property type="entry name" value="LciA_Immunity-like"/>
</dbReference>
<dbReference type="SUPFAM" id="SSF109797">
    <property type="entry name" value="Bacteriocin immunity protein-like"/>
    <property type="match status" value="1"/>
</dbReference>
<dbReference type="EMBL" id="JAFREM010000021">
    <property type="protein sequence ID" value="MBO1307283.1"/>
    <property type="molecule type" value="Genomic_DNA"/>
</dbReference>
<accession>A0ABS3LCC3</accession>
<protein>
    <submittedName>
        <fullName evidence="2">Bacteriocin immunity protein</fullName>
    </submittedName>
</protein>
<keyword evidence="1" id="KW-0079">Bacteriocin immunity</keyword>
<comment type="caution">
    <text evidence="2">The sequence shown here is derived from an EMBL/GenBank/DDBJ whole genome shotgun (WGS) entry which is preliminary data.</text>
</comment>
<sequence length="109" mass="12404">METRETAQELVHDLYNCLVKQPDPSEGLQDIVDVLLQVYKKLDTAKNPEALVNRLVNYIYSVGLASRVHFDKKEEQLLIDLSVIGQRAGLNGVYRSNTSDKTQFFGYLD</sequence>
<evidence type="ECO:0000313" key="3">
    <source>
        <dbReference type="Proteomes" id="UP000664601"/>
    </source>
</evidence>
<dbReference type="Gene3D" id="1.20.1440.50">
    <property type="entry name" value="Ta0600-like"/>
    <property type="match status" value="1"/>
</dbReference>
<gene>
    <name evidence="2" type="ORF">JZO70_13985</name>
</gene>
<dbReference type="RefSeq" id="WP_207674210.1">
    <property type="nucleotide sequence ID" value="NZ_JAFREM010000021.1"/>
</dbReference>
<reference evidence="2 3" key="1">
    <citation type="submission" date="2021-03" db="EMBL/GenBank/DDBJ databases">
        <title>Enterococcal diversity collection.</title>
        <authorList>
            <person name="Gilmore M.S."/>
            <person name="Schwartzman J."/>
            <person name="Van Tyne D."/>
            <person name="Martin M."/>
            <person name="Earl A.M."/>
            <person name="Manson A.L."/>
            <person name="Straub T."/>
            <person name="Salamzade R."/>
            <person name="Saavedra J."/>
            <person name="Lebreton F."/>
            <person name="Prichula J."/>
            <person name="Schaufler K."/>
            <person name="Gaca A."/>
            <person name="Sgardioli B."/>
            <person name="Wagenaar J."/>
            <person name="Strong T."/>
        </authorList>
    </citation>
    <scope>NUCLEOTIDE SEQUENCE [LARGE SCALE GENOMIC DNA]</scope>
    <source>
        <strain evidence="2 3">669A</strain>
    </source>
</reference>
<evidence type="ECO:0000256" key="1">
    <source>
        <dbReference type="ARBA" id="ARBA00023025"/>
    </source>
</evidence>
<dbReference type="Pfam" id="PF08951">
    <property type="entry name" value="EntA_Immun"/>
    <property type="match status" value="1"/>
</dbReference>
<dbReference type="Proteomes" id="UP000664601">
    <property type="component" value="Unassembled WGS sequence"/>
</dbReference>
<dbReference type="InterPro" id="IPR023130">
    <property type="entry name" value="Ta0600-like_sf"/>
</dbReference>
<proteinExistence type="predicted"/>
<keyword evidence="3" id="KW-1185">Reference proteome</keyword>
<evidence type="ECO:0000313" key="2">
    <source>
        <dbReference type="EMBL" id="MBO1307283.1"/>
    </source>
</evidence>
<name>A0ABS3LCC3_9ENTE</name>
<organism evidence="2 3">
    <name type="scientific">Candidatus Enterococcus moelleringii</name>
    <dbReference type="NCBI Taxonomy" id="2815325"/>
    <lineage>
        <taxon>Bacteria</taxon>
        <taxon>Bacillati</taxon>
        <taxon>Bacillota</taxon>
        <taxon>Bacilli</taxon>
        <taxon>Lactobacillales</taxon>
        <taxon>Enterococcaceae</taxon>
        <taxon>Enterococcus</taxon>
    </lineage>
</organism>